<feature type="transmembrane region" description="Helical" evidence="1">
    <location>
        <begin position="138"/>
        <end position="160"/>
    </location>
</feature>
<evidence type="ECO:0000313" key="2">
    <source>
        <dbReference type="EMBL" id="MBL0683988.1"/>
    </source>
</evidence>
<keyword evidence="1" id="KW-0472">Membrane</keyword>
<feature type="transmembrane region" description="Helical" evidence="1">
    <location>
        <begin position="84"/>
        <end position="104"/>
    </location>
</feature>
<comment type="caution">
    <text evidence="2">The sequence shown here is derived from an EMBL/GenBank/DDBJ whole genome shotgun (WGS) entry which is preliminary data.</text>
</comment>
<feature type="transmembrane region" description="Helical" evidence="1">
    <location>
        <begin position="196"/>
        <end position="215"/>
    </location>
</feature>
<keyword evidence="3" id="KW-1185">Reference proteome</keyword>
<keyword evidence="1" id="KW-1133">Transmembrane helix</keyword>
<evidence type="ECO:0000256" key="1">
    <source>
        <dbReference type="SAM" id="Phobius"/>
    </source>
</evidence>
<protein>
    <submittedName>
        <fullName evidence="2">DUF4386 domain-containing protein</fullName>
    </submittedName>
</protein>
<dbReference type="AlphaFoldDB" id="A0A936ZSR7"/>
<gene>
    <name evidence="2" type="ORF">JJQ60_10700</name>
</gene>
<dbReference type="InterPro" id="IPR025495">
    <property type="entry name" value="DUF4386"/>
</dbReference>
<dbReference type="EMBL" id="JAERQJ010000003">
    <property type="protein sequence ID" value="MBL0683988.1"/>
    <property type="molecule type" value="Genomic_DNA"/>
</dbReference>
<evidence type="ECO:0000313" key="3">
    <source>
        <dbReference type="Proteomes" id="UP000651057"/>
    </source>
</evidence>
<reference evidence="2" key="1">
    <citation type="submission" date="2021-01" db="EMBL/GenBank/DDBJ databases">
        <authorList>
            <person name="Zhong Y.L."/>
        </authorList>
    </citation>
    <scope>NUCLEOTIDE SEQUENCE</scope>
    <source>
        <strain evidence="2">KCTC 23302</strain>
    </source>
</reference>
<dbReference type="Pfam" id="PF14329">
    <property type="entry name" value="DUF4386"/>
    <property type="match status" value="1"/>
</dbReference>
<organism evidence="2 3">
    <name type="scientific">Aquimarina mytili</name>
    <dbReference type="NCBI Taxonomy" id="874423"/>
    <lineage>
        <taxon>Bacteria</taxon>
        <taxon>Pseudomonadati</taxon>
        <taxon>Bacteroidota</taxon>
        <taxon>Flavobacteriia</taxon>
        <taxon>Flavobacteriales</taxon>
        <taxon>Flavobacteriaceae</taxon>
        <taxon>Aquimarina</taxon>
    </lineage>
</organism>
<proteinExistence type="predicted"/>
<sequence length="228" mass="26013">MNSIKKTGRVVGILFLLMMLSGATGTSIRGLSMSLVESENFLTTVLENSLQMKIAILLDLIAGALGVIISIVLFPILKQYKRSLAFWYVILWVIGFAITIVSNITHLSLISLSQILEKTEMLGVEHYRTIGALKVEEYYWAHFFILILFSVGAILLYYVFFKTKLIPRFFSIWFTISAAIVFMVSWLQIFDYRVSFMFYGQNGVHLIVLTLWLIIKGFDSSHSTLQKE</sequence>
<name>A0A936ZSR7_9FLAO</name>
<feature type="transmembrane region" description="Helical" evidence="1">
    <location>
        <begin position="172"/>
        <end position="190"/>
    </location>
</feature>
<accession>A0A936ZSR7</accession>
<dbReference type="RefSeq" id="WP_201919494.1">
    <property type="nucleotide sequence ID" value="NZ_BAABAX010000005.1"/>
</dbReference>
<dbReference type="Proteomes" id="UP000651057">
    <property type="component" value="Unassembled WGS sequence"/>
</dbReference>
<keyword evidence="1" id="KW-0812">Transmembrane</keyword>
<feature type="transmembrane region" description="Helical" evidence="1">
    <location>
        <begin position="54"/>
        <end position="77"/>
    </location>
</feature>